<protein>
    <submittedName>
        <fullName evidence="2">Uncharacterized protein</fullName>
    </submittedName>
</protein>
<reference evidence="2 3" key="1">
    <citation type="submission" date="2015-01" db="EMBL/GenBank/DDBJ databases">
        <title>The Genome Sequence of Exophiala spinifera CBS89968.</title>
        <authorList>
            <consortium name="The Broad Institute Genomics Platform"/>
            <person name="Cuomo C."/>
            <person name="de Hoog S."/>
            <person name="Gorbushina A."/>
            <person name="Stielow B."/>
            <person name="Teixiera M."/>
            <person name="Abouelleil A."/>
            <person name="Chapman S.B."/>
            <person name="Priest M."/>
            <person name="Young S.K."/>
            <person name="Wortman J."/>
            <person name="Nusbaum C."/>
            <person name="Birren B."/>
        </authorList>
    </citation>
    <scope>NUCLEOTIDE SEQUENCE [LARGE SCALE GENOMIC DNA]</scope>
    <source>
        <strain evidence="2 3">CBS 89968</strain>
    </source>
</reference>
<dbReference type="EMBL" id="KN847494">
    <property type="protein sequence ID" value="KIW17855.1"/>
    <property type="molecule type" value="Genomic_DNA"/>
</dbReference>
<dbReference type="AlphaFoldDB" id="A0A0D2BGV7"/>
<dbReference type="VEuPathDB" id="FungiDB:PV08_05050"/>
<evidence type="ECO:0000313" key="2">
    <source>
        <dbReference type="EMBL" id="KIW17855.1"/>
    </source>
</evidence>
<sequence length="86" mass="9323">MTSRNSSTSSSASSSRAPQPSSSSGAPRRVANVCYPKGKWYDCLRPTTTPYQGFGSLTNFANATERENQMDVGAAWTNDVHAKMMK</sequence>
<proteinExistence type="predicted"/>
<name>A0A0D2BGV7_9EURO</name>
<gene>
    <name evidence="2" type="ORF">PV08_05050</name>
</gene>
<organism evidence="2 3">
    <name type="scientific">Exophiala spinifera</name>
    <dbReference type="NCBI Taxonomy" id="91928"/>
    <lineage>
        <taxon>Eukaryota</taxon>
        <taxon>Fungi</taxon>
        <taxon>Dikarya</taxon>
        <taxon>Ascomycota</taxon>
        <taxon>Pezizomycotina</taxon>
        <taxon>Eurotiomycetes</taxon>
        <taxon>Chaetothyriomycetidae</taxon>
        <taxon>Chaetothyriales</taxon>
        <taxon>Herpotrichiellaceae</taxon>
        <taxon>Exophiala</taxon>
    </lineage>
</organism>
<dbReference type="OrthoDB" id="4154314at2759"/>
<keyword evidence="3" id="KW-1185">Reference proteome</keyword>
<dbReference type="HOGENOM" id="CLU_164888_0_0_1"/>
<evidence type="ECO:0000256" key="1">
    <source>
        <dbReference type="SAM" id="MobiDB-lite"/>
    </source>
</evidence>
<dbReference type="Proteomes" id="UP000053328">
    <property type="component" value="Unassembled WGS sequence"/>
</dbReference>
<feature type="region of interest" description="Disordered" evidence="1">
    <location>
        <begin position="1"/>
        <end position="29"/>
    </location>
</feature>
<accession>A0A0D2BGV7</accession>
<dbReference type="GeneID" id="27332133"/>
<dbReference type="RefSeq" id="XP_016238071.1">
    <property type="nucleotide sequence ID" value="XM_016379394.1"/>
</dbReference>
<feature type="compositionally biased region" description="Low complexity" evidence="1">
    <location>
        <begin position="1"/>
        <end position="28"/>
    </location>
</feature>
<evidence type="ECO:0000313" key="3">
    <source>
        <dbReference type="Proteomes" id="UP000053328"/>
    </source>
</evidence>